<evidence type="ECO:0000256" key="1">
    <source>
        <dbReference type="ARBA" id="ARBA00005466"/>
    </source>
</evidence>
<evidence type="ECO:0000313" key="7">
    <source>
        <dbReference type="EMBL" id="ESK84105.1"/>
    </source>
</evidence>
<name>V2WV95_MONRO</name>
<dbReference type="InterPro" id="IPR036318">
    <property type="entry name" value="FAD-bd_PCMH-like_sf"/>
</dbReference>
<evidence type="ECO:0000256" key="5">
    <source>
        <dbReference type="SAM" id="SignalP"/>
    </source>
</evidence>
<feature type="chain" id="PRO_5004713173" evidence="5">
    <location>
        <begin position="18"/>
        <end position="488"/>
    </location>
</feature>
<dbReference type="PANTHER" id="PTHR42973">
    <property type="entry name" value="BINDING OXIDOREDUCTASE, PUTATIVE (AFU_ORTHOLOGUE AFUA_1G17690)-RELATED"/>
    <property type="match status" value="1"/>
</dbReference>
<keyword evidence="5" id="KW-0732">Signal</keyword>
<evidence type="ECO:0000256" key="4">
    <source>
        <dbReference type="ARBA" id="ARBA00023002"/>
    </source>
</evidence>
<sequence length="488" mass="52699">MKAILLSSVLFGATANAATLAAKRAAACCDTLQQQLPGKVFLPNSPEYQEQQSSYYSALASQHSPACRVTPTSAQDVSTTLQTLKAGECQFAVRSGGHMQYSNSNNIDTPGITIDMVGMNVLNISADKKVIGVGPGNRWGAVYDALAPDDLIIVGGRSNTVGVGGYLLGGGISHLNSQHGFAAQNIVNYEIVLADGTIANVNDTNPDLHTALQAGSTNFGIVTRYDLATYPRQGMWGGLRSYDISEARNLFEATMTFMDAQVDDPVAGGLIISMTNKTMSATMAYWNGEGPQSNAFDEINAIPATVDLVTPHTTQQELSGLVDDAFPGGRRALTNMLGFKADVQFALDLNAKAHELFAPFENEDIFWASTFQPFGKAIIRAIAAKPQFQGLEANVDDHIFIFGIGAYYDDAALDGPLDQWIRDLVAWGTAESKARGLEAPWLYLNYALPWQPVYESFGAGNHQKMKDLKNQYDPENVFGRLWPGGFKL</sequence>
<dbReference type="OrthoDB" id="2151789at2759"/>
<dbReference type="InterPro" id="IPR050416">
    <property type="entry name" value="FAD-linked_Oxidoreductase"/>
</dbReference>
<dbReference type="Proteomes" id="UP000017559">
    <property type="component" value="Unassembled WGS sequence"/>
</dbReference>
<dbReference type="AlphaFoldDB" id="V2WV95"/>
<keyword evidence="4" id="KW-0560">Oxidoreductase</keyword>
<reference evidence="7 8" key="1">
    <citation type="journal article" date="2014" name="BMC Genomics">
        <title>Genome and secretome analysis of the hemibiotrophic fungal pathogen, Moniliophthora roreri, which causes frosty pod rot disease of cacao: mechanisms of the biotrophic and necrotrophic phases.</title>
        <authorList>
            <person name="Meinhardt L.W."/>
            <person name="Costa G.G.L."/>
            <person name="Thomazella D.P.T."/>
            <person name="Teixeira P.J.P.L."/>
            <person name="Carazzolle M.F."/>
            <person name="Schuster S.C."/>
            <person name="Carlson J.E."/>
            <person name="Guiltinan M.J."/>
            <person name="Mieczkowski P."/>
            <person name="Farmer A."/>
            <person name="Ramaraj T."/>
            <person name="Crozier J."/>
            <person name="Davis R.E."/>
            <person name="Shao J."/>
            <person name="Melnick R.L."/>
            <person name="Pereira G.A.G."/>
            <person name="Bailey B.A."/>
        </authorList>
    </citation>
    <scope>NUCLEOTIDE SEQUENCE [LARGE SCALE GENOMIC DNA]</scope>
    <source>
        <strain evidence="7 8">MCA 2997</strain>
    </source>
</reference>
<dbReference type="InterPro" id="IPR016166">
    <property type="entry name" value="FAD-bd_PCMH"/>
</dbReference>
<dbReference type="HOGENOM" id="CLU_018354_1_2_1"/>
<gene>
    <name evidence="7" type="ORF">Moror_11447</name>
</gene>
<dbReference type="SUPFAM" id="SSF56176">
    <property type="entry name" value="FAD-binding/transporter-associated domain-like"/>
    <property type="match status" value="1"/>
</dbReference>
<evidence type="ECO:0000256" key="3">
    <source>
        <dbReference type="ARBA" id="ARBA00022827"/>
    </source>
</evidence>
<dbReference type="PROSITE" id="PS51387">
    <property type="entry name" value="FAD_PCMH"/>
    <property type="match status" value="1"/>
</dbReference>
<dbReference type="InterPro" id="IPR006094">
    <property type="entry name" value="Oxid_FAD_bind_N"/>
</dbReference>
<dbReference type="Gene3D" id="3.30.465.10">
    <property type="match status" value="1"/>
</dbReference>
<evidence type="ECO:0000256" key="2">
    <source>
        <dbReference type="ARBA" id="ARBA00022630"/>
    </source>
</evidence>
<feature type="domain" description="FAD-binding PCMH-type" evidence="6">
    <location>
        <begin position="61"/>
        <end position="232"/>
    </location>
</feature>
<comment type="caution">
    <text evidence="7">The sequence shown here is derived from an EMBL/GenBank/DDBJ whole genome shotgun (WGS) entry which is preliminary data.</text>
</comment>
<dbReference type="PANTHER" id="PTHR42973:SF53">
    <property type="entry name" value="FAD-BINDING PCMH-TYPE DOMAIN-CONTAINING PROTEIN-RELATED"/>
    <property type="match status" value="1"/>
</dbReference>
<evidence type="ECO:0000259" key="6">
    <source>
        <dbReference type="PROSITE" id="PS51387"/>
    </source>
</evidence>
<evidence type="ECO:0000313" key="8">
    <source>
        <dbReference type="Proteomes" id="UP000017559"/>
    </source>
</evidence>
<dbReference type="Pfam" id="PF01565">
    <property type="entry name" value="FAD_binding_4"/>
    <property type="match status" value="1"/>
</dbReference>
<dbReference type="GO" id="GO:0016491">
    <property type="term" value="F:oxidoreductase activity"/>
    <property type="evidence" value="ECO:0007669"/>
    <property type="project" value="UniProtKB-KW"/>
</dbReference>
<organism evidence="7 8">
    <name type="scientific">Moniliophthora roreri (strain MCA 2997)</name>
    <name type="common">Cocoa frosty pod rot fungus</name>
    <name type="synonym">Crinipellis roreri</name>
    <dbReference type="NCBI Taxonomy" id="1381753"/>
    <lineage>
        <taxon>Eukaryota</taxon>
        <taxon>Fungi</taxon>
        <taxon>Dikarya</taxon>
        <taxon>Basidiomycota</taxon>
        <taxon>Agaricomycotina</taxon>
        <taxon>Agaricomycetes</taxon>
        <taxon>Agaricomycetidae</taxon>
        <taxon>Agaricales</taxon>
        <taxon>Marasmiineae</taxon>
        <taxon>Marasmiaceae</taxon>
        <taxon>Moniliophthora</taxon>
    </lineage>
</organism>
<proteinExistence type="inferred from homology"/>
<dbReference type="KEGG" id="mrr:Moror_11447"/>
<dbReference type="GO" id="GO:0071949">
    <property type="term" value="F:FAD binding"/>
    <property type="evidence" value="ECO:0007669"/>
    <property type="project" value="InterPro"/>
</dbReference>
<keyword evidence="2" id="KW-0285">Flavoprotein</keyword>
<accession>V2WV95</accession>
<comment type="similarity">
    <text evidence="1">Belongs to the oxygen-dependent FAD-linked oxidoreductase family.</text>
</comment>
<dbReference type="InterPro" id="IPR016169">
    <property type="entry name" value="FAD-bd_PCMH_sub2"/>
</dbReference>
<feature type="signal peptide" evidence="5">
    <location>
        <begin position="1"/>
        <end position="17"/>
    </location>
</feature>
<keyword evidence="3" id="KW-0274">FAD</keyword>
<keyword evidence="8" id="KW-1185">Reference proteome</keyword>
<protein>
    <submittedName>
        <fullName evidence="7">Fad binding domain-containing protein</fullName>
    </submittedName>
</protein>
<dbReference type="EMBL" id="AWSO01001371">
    <property type="protein sequence ID" value="ESK84105.1"/>
    <property type="molecule type" value="Genomic_DNA"/>
</dbReference>